<protein>
    <submittedName>
        <fullName evidence="5">Alpha amylase, catalytic domain</fullName>
    </submittedName>
</protein>
<feature type="signal peptide" evidence="3">
    <location>
        <begin position="1"/>
        <end position="20"/>
    </location>
</feature>
<dbReference type="EMBL" id="CP072227">
    <property type="protein sequence ID" value="QUT45792.1"/>
    <property type="molecule type" value="Genomic_DNA"/>
</dbReference>
<dbReference type="GO" id="GO:0005975">
    <property type="term" value="P:carbohydrate metabolic process"/>
    <property type="evidence" value="ECO:0007669"/>
    <property type="project" value="InterPro"/>
</dbReference>
<keyword evidence="1" id="KW-0378">Hydrolase</keyword>
<evidence type="ECO:0000259" key="4">
    <source>
        <dbReference type="SMART" id="SM00642"/>
    </source>
</evidence>
<sequence length="617" mass="70485">MNKLFSILFLFIGMASSLFAAEITKVEPANWWVGMNDTKVELLVYGKDLCGASVELEADDVQLLSVENGNSPDYLFVTLDIGKNQRPGNIELRFKKGYFSKKLSYELKARNENSAMRKGFDNSDVLYLIMPDRFANGDKSNDTTSGTIEAADRNNPNGRHGGDIAGIISKLDYLQQLGVTTIWPTPLWESNHVKNTYHGYACTDFYNIDARYGNNELYRQLADECHKRGMKLVMDVVPNHCSVSHPWMKNLPLTDWVHPVPDTSTRTLAITAWNDPYVSKRDFDLNRNGWFSPLMPDMNQSNEKVLRYLAQNAIWWIEYAGLDGLRVDTYPYCERSEVAKWTKAITNEYPNLNIVGEVWQPTASAVAYWQKDAKNHDGYNSYLPCVMDFPLMNAMQEAFSVSTPNRARHLNKLYTSLAQDYLYPYPDNIMTFADNHDTERFATSIGKDVELYKSAMGFLLTTRGIPQLYYGTELMMNGDVEGIYTSNTNRKEMNGGWEGDARNVFTAKGRTTEENEVFNYVSKLLNWRKQTSVVQHGKLMHFKPQDGIYVYFRYDDSDCVMVAINGNDTDKTLDTARFAEMLQGYTKGMNVETDETYNQLSTLVLKKKSTLILQLKN</sequence>
<dbReference type="Gene3D" id="2.60.40.1180">
    <property type="entry name" value="Golgi alpha-mannosidase II"/>
    <property type="match status" value="1"/>
</dbReference>
<dbReference type="Gene3D" id="2.60.40.10">
    <property type="entry name" value="Immunoglobulins"/>
    <property type="match status" value="1"/>
</dbReference>
<evidence type="ECO:0000313" key="5">
    <source>
        <dbReference type="EMBL" id="QUT45792.1"/>
    </source>
</evidence>
<dbReference type="Gene3D" id="3.20.20.80">
    <property type="entry name" value="Glycosidases"/>
    <property type="match status" value="1"/>
</dbReference>
<name>A0A975KGD4_9BACE</name>
<dbReference type="SUPFAM" id="SSF51445">
    <property type="entry name" value="(Trans)glycosidases"/>
    <property type="match status" value="1"/>
</dbReference>
<evidence type="ECO:0000256" key="1">
    <source>
        <dbReference type="ARBA" id="ARBA00022801"/>
    </source>
</evidence>
<proteinExistence type="predicted"/>
<keyword evidence="2" id="KW-0326">Glycosidase</keyword>
<keyword evidence="3" id="KW-0732">Signal</keyword>
<dbReference type="AlphaFoldDB" id="A0A975KGD4"/>
<organism evidence="5 6">
    <name type="scientific">Bacteroides eggerthii</name>
    <dbReference type="NCBI Taxonomy" id="28111"/>
    <lineage>
        <taxon>Bacteria</taxon>
        <taxon>Pseudomonadati</taxon>
        <taxon>Bacteroidota</taxon>
        <taxon>Bacteroidia</taxon>
        <taxon>Bacteroidales</taxon>
        <taxon>Bacteroidaceae</taxon>
        <taxon>Bacteroides</taxon>
    </lineage>
</organism>
<dbReference type="InterPro" id="IPR019492">
    <property type="entry name" value="Cyclo-malto-dextrinase_C"/>
</dbReference>
<feature type="domain" description="Glycosyl hydrolase family 13 catalytic" evidence="4">
    <location>
        <begin position="128"/>
        <end position="528"/>
    </location>
</feature>
<reference evidence="5" key="1">
    <citation type="journal article" date="2021" name="PLoS Genet.">
        <title>Mobile Type VI secretion system loci of the gut Bacteroidales display extensive intra-ecosystem transfer, multi-species spread and geographical clustering.</title>
        <authorList>
            <person name="Garcia-Bayona L."/>
            <person name="Coyne M.J."/>
            <person name="Comstock L.E."/>
        </authorList>
    </citation>
    <scope>NUCLEOTIDE SEQUENCE</scope>
    <source>
        <strain evidence="5">CL11T00C20</strain>
    </source>
</reference>
<feature type="chain" id="PRO_5037216825" evidence="3">
    <location>
        <begin position="21"/>
        <end position="617"/>
    </location>
</feature>
<dbReference type="Pfam" id="PF10438">
    <property type="entry name" value="Cyc-maltodext_C"/>
    <property type="match status" value="1"/>
</dbReference>
<dbReference type="Proteomes" id="UP000679226">
    <property type="component" value="Chromosome"/>
</dbReference>
<dbReference type="GO" id="GO:0016798">
    <property type="term" value="F:hydrolase activity, acting on glycosyl bonds"/>
    <property type="evidence" value="ECO:0007669"/>
    <property type="project" value="UniProtKB-KW"/>
</dbReference>
<dbReference type="InterPro" id="IPR013780">
    <property type="entry name" value="Glyco_hydro_b"/>
</dbReference>
<dbReference type="InterPro" id="IPR013783">
    <property type="entry name" value="Ig-like_fold"/>
</dbReference>
<gene>
    <name evidence="5" type="ORF">INE88_02616</name>
</gene>
<dbReference type="InterPro" id="IPR006047">
    <property type="entry name" value="GH13_cat_dom"/>
</dbReference>
<evidence type="ECO:0000256" key="3">
    <source>
        <dbReference type="SAM" id="SignalP"/>
    </source>
</evidence>
<evidence type="ECO:0000256" key="2">
    <source>
        <dbReference type="ARBA" id="ARBA00023295"/>
    </source>
</evidence>
<dbReference type="Pfam" id="PF09087">
    <property type="entry name" value="Cyc-maltodext_N"/>
    <property type="match status" value="1"/>
</dbReference>
<dbReference type="CDD" id="cd11340">
    <property type="entry name" value="AmyAc_bac_CMD_like_3"/>
    <property type="match status" value="1"/>
</dbReference>
<dbReference type="Pfam" id="PF00128">
    <property type="entry name" value="Alpha-amylase"/>
    <property type="match status" value="1"/>
</dbReference>
<dbReference type="InterPro" id="IPR017853">
    <property type="entry name" value="GH"/>
</dbReference>
<dbReference type="SMART" id="SM00642">
    <property type="entry name" value="Aamy"/>
    <property type="match status" value="1"/>
</dbReference>
<dbReference type="SUPFAM" id="SSF81296">
    <property type="entry name" value="E set domains"/>
    <property type="match status" value="1"/>
</dbReference>
<evidence type="ECO:0000313" key="6">
    <source>
        <dbReference type="Proteomes" id="UP000679226"/>
    </source>
</evidence>
<dbReference type="InterPro" id="IPR015171">
    <property type="entry name" value="Cyc-maltodext_N"/>
</dbReference>
<dbReference type="SUPFAM" id="SSF51011">
    <property type="entry name" value="Glycosyl hydrolase domain"/>
    <property type="match status" value="1"/>
</dbReference>
<dbReference type="PANTHER" id="PTHR10357">
    <property type="entry name" value="ALPHA-AMYLASE FAMILY MEMBER"/>
    <property type="match status" value="1"/>
</dbReference>
<dbReference type="InterPro" id="IPR014756">
    <property type="entry name" value="Ig_E-set"/>
</dbReference>
<accession>A0A975KGD4</accession>
<dbReference type="KEGG" id="beg:INE88_02616"/>
<dbReference type="PANTHER" id="PTHR10357:SF210">
    <property type="entry name" value="MALTODEXTRIN GLUCOSIDASE"/>
    <property type="match status" value="1"/>
</dbReference>